<dbReference type="HOGENOM" id="CLU_980614_0_0_1"/>
<feature type="region of interest" description="Disordered" evidence="1">
    <location>
        <begin position="104"/>
        <end position="193"/>
    </location>
</feature>
<dbReference type="EMBL" id="KB456268">
    <property type="protein sequence ID" value="EMF09974.1"/>
    <property type="molecule type" value="Genomic_DNA"/>
</dbReference>
<evidence type="ECO:0000313" key="2">
    <source>
        <dbReference type="EMBL" id="EMF09974.1"/>
    </source>
</evidence>
<dbReference type="OrthoDB" id="3621669at2759"/>
<proteinExistence type="predicted"/>
<feature type="compositionally biased region" description="Low complexity" evidence="1">
    <location>
        <begin position="142"/>
        <end position="164"/>
    </location>
</feature>
<feature type="compositionally biased region" description="Low complexity" evidence="1">
    <location>
        <begin position="111"/>
        <end position="125"/>
    </location>
</feature>
<protein>
    <submittedName>
        <fullName evidence="2">Uncharacterized protein</fullName>
    </submittedName>
</protein>
<dbReference type="STRING" id="692275.M3CZ97"/>
<dbReference type="RefSeq" id="XP_016758095.1">
    <property type="nucleotide sequence ID" value="XM_016907774.1"/>
</dbReference>
<organism evidence="2 3">
    <name type="scientific">Sphaerulina musiva (strain SO2202)</name>
    <name type="common">Poplar stem canker fungus</name>
    <name type="synonym">Septoria musiva</name>
    <dbReference type="NCBI Taxonomy" id="692275"/>
    <lineage>
        <taxon>Eukaryota</taxon>
        <taxon>Fungi</taxon>
        <taxon>Dikarya</taxon>
        <taxon>Ascomycota</taxon>
        <taxon>Pezizomycotina</taxon>
        <taxon>Dothideomycetes</taxon>
        <taxon>Dothideomycetidae</taxon>
        <taxon>Mycosphaerellales</taxon>
        <taxon>Mycosphaerellaceae</taxon>
        <taxon>Sphaerulina</taxon>
    </lineage>
</organism>
<accession>M3CZ97</accession>
<dbReference type="AlphaFoldDB" id="M3CZ97"/>
<evidence type="ECO:0000313" key="3">
    <source>
        <dbReference type="Proteomes" id="UP000016931"/>
    </source>
</evidence>
<keyword evidence="3" id="KW-1185">Reference proteome</keyword>
<dbReference type="GeneID" id="27904911"/>
<sequence length="284" mass="31810">MYARMRSITPLPHELIQVTSDNLTKIRFRFPRKSPKFEPYPANHEARNLLSVKRRSRRRRRRKFSWTSQSECRHTYSSKTCPSSLSPRSSASSSAFQYIHYNNKNNHHYSKPNQQSCNSSPSPSSRLHSTNKKYLTPPPPSALAISLPQWDAPSKSPSRLSSSSSHKKSNSGKSLSSKDFSSSSSSSPSSEDCDGDENGCYAHQCSCDLIDPSSDSAPQQDDHLGEEACNYLAESYPNLYWNVGEGCVDSHNRGVSPEGMRQVCSMLAKEEYGEEYDAQANCAY</sequence>
<feature type="compositionally biased region" description="Low complexity" evidence="1">
    <location>
        <begin position="171"/>
        <end position="190"/>
    </location>
</feature>
<dbReference type="Proteomes" id="UP000016931">
    <property type="component" value="Unassembled WGS sequence"/>
</dbReference>
<reference evidence="2 3" key="1">
    <citation type="journal article" date="2012" name="PLoS Pathog.">
        <title>Diverse lifestyles and strategies of plant pathogenesis encoded in the genomes of eighteen Dothideomycetes fungi.</title>
        <authorList>
            <person name="Ohm R.A."/>
            <person name="Feau N."/>
            <person name="Henrissat B."/>
            <person name="Schoch C.L."/>
            <person name="Horwitz B.A."/>
            <person name="Barry K.W."/>
            <person name="Condon B.J."/>
            <person name="Copeland A.C."/>
            <person name="Dhillon B."/>
            <person name="Glaser F."/>
            <person name="Hesse C.N."/>
            <person name="Kosti I."/>
            <person name="LaButti K."/>
            <person name="Lindquist E.A."/>
            <person name="Lucas S."/>
            <person name="Salamov A.A."/>
            <person name="Bradshaw R.E."/>
            <person name="Ciuffetti L."/>
            <person name="Hamelin R.C."/>
            <person name="Kema G.H.J."/>
            <person name="Lawrence C."/>
            <person name="Scott J.A."/>
            <person name="Spatafora J.W."/>
            <person name="Turgeon B.G."/>
            <person name="de Wit P.J.G.M."/>
            <person name="Zhong S."/>
            <person name="Goodwin S.B."/>
            <person name="Grigoriev I.V."/>
        </authorList>
    </citation>
    <scope>NUCLEOTIDE SEQUENCE [LARGE SCALE GENOMIC DNA]</scope>
    <source>
        <strain evidence="2 3">SO2202</strain>
    </source>
</reference>
<evidence type="ECO:0000256" key="1">
    <source>
        <dbReference type="SAM" id="MobiDB-lite"/>
    </source>
</evidence>
<gene>
    <name evidence="2" type="ORF">SEPMUDRAFT_158185</name>
</gene>
<name>M3CZ97_SPHMS</name>